<evidence type="ECO:0000313" key="3">
    <source>
        <dbReference type="Proteomes" id="UP000824072"/>
    </source>
</evidence>
<gene>
    <name evidence="2" type="ORF">IAB02_03105</name>
</gene>
<dbReference type="AlphaFoldDB" id="A0A9D1IA82"/>
<evidence type="ECO:0000256" key="1">
    <source>
        <dbReference type="SAM" id="Phobius"/>
    </source>
</evidence>
<dbReference type="GO" id="GO:0016020">
    <property type="term" value="C:membrane"/>
    <property type="evidence" value="ECO:0007669"/>
    <property type="project" value="InterPro"/>
</dbReference>
<keyword evidence="1" id="KW-0472">Membrane</keyword>
<dbReference type="InterPro" id="IPR009825">
    <property type="entry name" value="ECF_substrate-spec-like"/>
</dbReference>
<dbReference type="Pfam" id="PF07155">
    <property type="entry name" value="ECF-ribofla_trS"/>
    <property type="match status" value="1"/>
</dbReference>
<keyword evidence="1" id="KW-1133">Transmembrane helix</keyword>
<protein>
    <submittedName>
        <fullName evidence="2">ECF transporter S component</fullName>
    </submittedName>
</protein>
<comment type="caution">
    <text evidence="2">The sequence shown here is derived from an EMBL/GenBank/DDBJ whole genome shotgun (WGS) entry which is preliminary data.</text>
</comment>
<dbReference type="Proteomes" id="UP000824072">
    <property type="component" value="Unassembled WGS sequence"/>
</dbReference>
<feature type="transmembrane region" description="Helical" evidence="1">
    <location>
        <begin position="6"/>
        <end position="26"/>
    </location>
</feature>
<name>A0A9D1IA82_9FIRM</name>
<dbReference type="Gene3D" id="1.10.1760.20">
    <property type="match status" value="1"/>
</dbReference>
<feature type="transmembrane region" description="Helical" evidence="1">
    <location>
        <begin position="33"/>
        <end position="54"/>
    </location>
</feature>
<evidence type="ECO:0000313" key="2">
    <source>
        <dbReference type="EMBL" id="HIU33527.1"/>
    </source>
</evidence>
<feature type="transmembrane region" description="Helical" evidence="1">
    <location>
        <begin position="66"/>
        <end position="87"/>
    </location>
</feature>
<sequence length="181" mass="20105">MRRRVVPIVLVLLIVLIDLSVVPVFFHNTWTVSLTLATILTLAVCLGRVSGMLYGTIGGLLIDILVGYPVGFRLVLFVIAAFLAGLLGYQSDEERIRAGRKMYGRRFGAYLSVLILTELVVYAYQYFTTAQFAWRFLGNALIRAGISTALCMLLGPAYMRLILGKPRKNIVAGVKREVKSF</sequence>
<dbReference type="EMBL" id="DVMU01000070">
    <property type="protein sequence ID" value="HIU33527.1"/>
    <property type="molecule type" value="Genomic_DNA"/>
</dbReference>
<reference evidence="2" key="1">
    <citation type="submission" date="2020-10" db="EMBL/GenBank/DDBJ databases">
        <authorList>
            <person name="Gilroy R."/>
        </authorList>
    </citation>
    <scope>NUCLEOTIDE SEQUENCE</scope>
    <source>
        <strain evidence="2">ChiHcec3-11533</strain>
    </source>
</reference>
<keyword evidence="1" id="KW-0812">Transmembrane</keyword>
<feature type="transmembrane region" description="Helical" evidence="1">
    <location>
        <begin position="107"/>
        <end position="128"/>
    </location>
</feature>
<proteinExistence type="predicted"/>
<accession>A0A9D1IA82</accession>
<feature type="transmembrane region" description="Helical" evidence="1">
    <location>
        <begin position="140"/>
        <end position="159"/>
    </location>
</feature>
<reference evidence="2" key="2">
    <citation type="journal article" date="2021" name="PeerJ">
        <title>Extensive microbial diversity within the chicken gut microbiome revealed by metagenomics and culture.</title>
        <authorList>
            <person name="Gilroy R."/>
            <person name="Ravi A."/>
            <person name="Getino M."/>
            <person name="Pursley I."/>
            <person name="Horton D.L."/>
            <person name="Alikhan N.F."/>
            <person name="Baker D."/>
            <person name="Gharbi K."/>
            <person name="Hall N."/>
            <person name="Watson M."/>
            <person name="Adriaenssens E.M."/>
            <person name="Foster-Nyarko E."/>
            <person name="Jarju S."/>
            <person name="Secka A."/>
            <person name="Antonio M."/>
            <person name="Oren A."/>
            <person name="Chaudhuri R.R."/>
            <person name="La Ragione R."/>
            <person name="Hildebrand F."/>
            <person name="Pallen M.J."/>
        </authorList>
    </citation>
    <scope>NUCLEOTIDE SEQUENCE</scope>
    <source>
        <strain evidence="2">ChiHcec3-11533</strain>
    </source>
</reference>
<organism evidence="2 3">
    <name type="scientific">Candidatus Pullichristensenella excrementigallinarum</name>
    <dbReference type="NCBI Taxonomy" id="2840907"/>
    <lineage>
        <taxon>Bacteria</taxon>
        <taxon>Bacillati</taxon>
        <taxon>Bacillota</taxon>
        <taxon>Clostridia</taxon>
        <taxon>Candidatus Pullichristensenella</taxon>
    </lineage>
</organism>